<evidence type="ECO:0000259" key="6">
    <source>
        <dbReference type="Pfam" id="PF15459"/>
    </source>
</evidence>
<dbReference type="InterPro" id="IPR029188">
    <property type="entry name" value="Rrp14_N"/>
</dbReference>
<feature type="domain" description="Ribosomal RNA-processing protein 14/surfeit locus protein 6 C-terminal" evidence="5">
    <location>
        <begin position="309"/>
        <end position="507"/>
    </location>
</feature>
<feature type="compositionally biased region" description="Basic and acidic residues" evidence="4">
    <location>
        <begin position="62"/>
        <end position="78"/>
    </location>
</feature>
<feature type="compositionally biased region" description="Low complexity" evidence="4">
    <location>
        <begin position="224"/>
        <end position="237"/>
    </location>
</feature>
<feature type="compositionally biased region" description="Basic and acidic residues" evidence="4">
    <location>
        <begin position="294"/>
        <end position="322"/>
    </location>
</feature>
<feature type="region of interest" description="Disordered" evidence="4">
    <location>
        <begin position="27"/>
        <end position="279"/>
    </location>
</feature>
<dbReference type="OrthoDB" id="444809at2759"/>
<dbReference type="GO" id="GO:0003723">
    <property type="term" value="F:RNA binding"/>
    <property type="evidence" value="ECO:0007669"/>
    <property type="project" value="TreeGrafter"/>
</dbReference>
<feature type="compositionally biased region" description="Basic and acidic residues" evidence="4">
    <location>
        <begin position="463"/>
        <end position="503"/>
    </location>
</feature>
<proteinExistence type="inferred from homology"/>
<evidence type="ECO:0000256" key="1">
    <source>
        <dbReference type="ARBA" id="ARBA00004123"/>
    </source>
</evidence>
<evidence type="ECO:0000313" key="8">
    <source>
        <dbReference type="Proteomes" id="UP000016924"/>
    </source>
</evidence>
<dbReference type="InterPro" id="IPR007019">
    <property type="entry name" value="SURF6"/>
</dbReference>
<dbReference type="Pfam" id="PF04935">
    <property type="entry name" value="SURF6"/>
    <property type="match status" value="1"/>
</dbReference>
<dbReference type="PANTHER" id="PTHR14369">
    <property type="entry name" value="SURFEIT LOCUS PROTEIN 6"/>
    <property type="match status" value="1"/>
</dbReference>
<dbReference type="InterPro" id="IPR029190">
    <property type="entry name" value="Rrp14/SURF6_C"/>
</dbReference>
<feature type="compositionally biased region" description="Basic and acidic residues" evidence="4">
    <location>
        <begin position="109"/>
        <end position="120"/>
    </location>
</feature>
<feature type="region of interest" description="Disordered" evidence="4">
    <location>
        <begin position="294"/>
        <end position="376"/>
    </location>
</feature>
<dbReference type="Pfam" id="PF15459">
    <property type="entry name" value="RRP14"/>
    <property type="match status" value="1"/>
</dbReference>
<evidence type="ECO:0000259" key="5">
    <source>
        <dbReference type="Pfam" id="PF04935"/>
    </source>
</evidence>
<feature type="compositionally biased region" description="Basic and acidic residues" evidence="4">
    <location>
        <begin position="410"/>
        <end position="434"/>
    </location>
</feature>
<accession>R7YU40</accession>
<sequence length="528" mass="59177">MADDLEERLKSHARAFEGLMSLIPAKHYYGEDTSDQWQRKKQTKEQKREAKRAKLDPANQKSAKDVMDENERKRKREMEGDDYVSDVDAPGKEKPGEGLKGAGKKAKKQKLDDGSAKEVNEQAPLDEAARTVAQAEKRKEKQLQKKEKKAKQQEKAEAKKAHHEAVIVPEAGHEEAPHDNAEMADGDEAGAADIDRIDISGIIEDTKPTESQTSASPSPPPDSPASAIPSASSSSSILPPPSAEAAEEAPEKPSTTTSTDASAPRREKTPKLPPIDQELLKVRLQARIDALRAARKADGIDGKPARNRQELLEARRRKEELRKSHKKEVRARAKEDEQRAAAEAELARLRGSGSPLTTPDIFSPRSPERNNFSFGRVTFDDGMEMDASMSNVMDARRKKGPQDPKTALEVAKRKEARINSFDEEKRKDIAEKDLWLNAKKRAHGERVRDDTSLLKKTLKRKEKQKEKSEKEWGERAEGVRKGQEIRQKKREENLKKRKEEKGNKSKKSKGKKPKGRPGFEGSFRSKAK</sequence>
<keyword evidence="8" id="KW-1185">Reference proteome</keyword>
<evidence type="ECO:0008006" key="9">
    <source>
        <dbReference type="Google" id="ProtNLM"/>
    </source>
</evidence>
<evidence type="ECO:0000256" key="4">
    <source>
        <dbReference type="SAM" id="MobiDB-lite"/>
    </source>
</evidence>
<reference evidence="8" key="1">
    <citation type="submission" date="2012-06" db="EMBL/GenBank/DDBJ databases">
        <title>The genome sequence of Coniosporium apollinis CBS 100218.</title>
        <authorList>
            <consortium name="The Broad Institute Genome Sequencing Platform"/>
            <person name="Cuomo C."/>
            <person name="Gorbushina A."/>
            <person name="Noack S."/>
            <person name="Walker B."/>
            <person name="Young S.K."/>
            <person name="Zeng Q."/>
            <person name="Gargeya S."/>
            <person name="Fitzgerald M."/>
            <person name="Haas B."/>
            <person name="Abouelleil A."/>
            <person name="Alvarado L."/>
            <person name="Arachchi H.M."/>
            <person name="Berlin A.M."/>
            <person name="Chapman S.B."/>
            <person name="Goldberg J."/>
            <person name="Griggs A."/>
            <person name="Gujja S."/>
            <person name="Hansen M."/>
            <person name="Howarth C."/>
            <person name="Imamovic A."/>
            <person name="Larimer J."/>
            <person name="McCowan C."/>
            <person name="Montmayeur A."/>
            <person name="Murphy C."/>
            <person name="Neiman D."/>
            <person name="Pearson M."/>
            <person name="Priest M."/>
            <person name="Roberts A."/>
            <person name="Saif S."/>
            <person name="Shea T."/>
            <person name="Sisk P."/>
            <person name="Sykes S."/>
            <person name="Wortman J."/>
            <person name="Nusbaum C."/>
            <person name="Birren B."/>
        </authorList>
    </citation>
    <scope>NUCLEOTIDE SEQUENCE [LARGE SCALE GENOMIC DNA]</scope>
    <source>
        <strain evidence="8">CBS 100218</strain>
    </source>
</reference>
<dbReference type="GO" id="GO:0003677">
    <property type="term" value="F:DNA binding"/>
    <property type="evidence" value="ECO:0007669"/>
    <property type="project" value="TreeGrafter"/>
</dbReference>
<evidence type="ECO:0000256" key="2">
    <source>
        <dbReference type="ARBA" id="ARBA00005904"/>
    </source>
</evidence>
<gene>
    <name evidence="7" type="ORF">W97_04653</name>
</gene>
<feature type="compositionally biased region" description="Basic and acidic residues" evidence="4">
    <location>
        <begin position="444"/>
        <end position="453"/>
    </location>
</feature>
<feature type="compositionally biased region" description="Basic and acidic residues" evidence="4">
    <location>
        <begin position="193"/>
        <end position="208"/>
    </location>
</feature>
<dbReference type="RefSeq" id="XP_007780732.1">
    <property type="nucleotide sequence ID" value="XM_007782542.1"/>
</dbReference>
<comment type="similarity">
    <text evidence="2">Belongs to the SURF6 family.</text>
</comment>
<dbReference type="STRING" id="1168221.R7YU40"/>
<feature type="compositionally biased region" description="Basic residues" evidence="4">
    <location>
        <begin position="504"/>
        <end position="515"/>
    </location>
</feature>
<dbReference type="OMA" id="ITSTQWQ"/>
<dbReference type="GO" id="GO:0005730">
    <property type="term" value="C:nucleolus"/>
    <property type="evidence" value="ECO:0007669"/>
    <property type="project" value="TreeGrafter"/>
</dbReference>
<dbReference type="HOGENOM" id="CLU_018300_1_1_1"/>
<dbReference type="GeneID" id="19901964"/>
<dbReference type="AlphaFoldDB" id="R7YU40"/>
<protein>
    <recommendedName>
        <fullName evidence="9">Ribosomal RNA-processing protein 14/surfeit locus protein 6 C-terminal domain-containing protein</fullName>
    </recommendedName>
</protein>
<dbReference type="eggNOG" id="KOG2885">
    <property type="taxonomic scope" value="Eukaryota"/>
</dbReference>
<feature type="compositionally biased region" description="Basic and acidic residues" evidence="4">
    <location>
        <begin position="135"/>
        <end position="181"/>
    </location>
</feature>
<feature type="region of interest" description="Disordered" evidence="4">
    <location>
        <begin position="394"/>
        <end position="528"/>
    </location>
</feature>
<name>R7YU40_CONA1</name>
<evidence type="ECO:0000313" key="7">
    <source>
        <dbReference type="EMBL" id="EON65415.1"/>
    </source>
</evidence>
<dbReference type="PANTHER" id="PTHR14369:SF0">
    <property type="entry name" value="SURFEIT LOCUS PROTEIN 6"/>
    <property type="match status" value="1"/>
</dbReference>
<dbReference type="Proteomes" id="UP000016924">
    <property type="component" value="Unassembled WGS sequence"/>
</dbReference>
<keyword evidence="3" id="KW-0539">Nucleus</keyword>
<feature type="compositionally biased region" description="Basic and acidic residues" evidence="4">
    <location>
        <begin position="330"/>
        <end position="348"/>
    </location>
</feature>
<comment type="subcellular location">
    <subcellularLocation>
        <location evidence="1">Nucleus</location>
    </subcellularLocation>
</comment>
<feature type="domain" description="Ribosomal RNA-processing protein 14 N-terminal" evidence="6">
    <location>
        <begin position="8"/>
        <end position="58"/>
    </location>
</feature>
<feature type="compositionally biased region" description="Basic and acidic residues" evidence="4">
    <location>
        <begin position="43"/>
        <end position="55"/>
    </location>
</feature>
<organism evidence="7 8">
    <name type="scientific">Coniosporium apollinis (strain CBS 100218)</name>
    <name type="common">Rock-inhabiting black yeast</name>
    <dbReference type="NCBI Taxonomy" id="1168221"/>
    <lineage>
        <taxon>Eukaryota</taxon>
        <taxon>Fungi</taxon>
        <taxon>Dikarya</taxon>
        <taxon>Ascomycota</taxon>
        <taxon>Pezizomycotina</taxon>
        <taxon>Dothideomycetes</taxon>
        <taxon>Dothideomycetes incertae sedis</taxon>
        <taxon>Coniosporium</taxon>
    </lineage>
</organism>
<evidence type="ECO:0000256" key="3">
    <source>
        <dbReference type="ARBA" id="ARBA00023242"/>
    </source>
</evidence>
<dbReference type="GO" id="GO:0042273">
    <property type="term" value="P:ribosomal large subunit biogenesis"/>
    <property type="evidence" value="ECO:0007669"/>
    <property type="project" value="TreeGrafter"/>
</dbReference>
<dbReference type="EMBL" id="JH767574">
    <property type="protein sequence ID" value="EON65415.1"/>
    <property type="molecule type" value="Genomic_DNA"/>
</dbReference>
<dbReference type="GO" id="GO:0042274">
    <property type="term" value="P:ribosomal small subunit biogenesis"/>
    <property type="evidence" value="ECO:0007669"/>
    <property type="project" value="TreeGrafter"/>
</dbReference>